<gene>
    <name evidence="1" type="ORF">EGI31_03650</name>
</gene>
<dbReference type="Gene3D" id="2.40.160.130">
    <property type="entry name" value="Capsule assembly protein Wzi"/>
    <property type="match status" value="1"/>
</dbReference>
<dbReference type="AlphaFoldDB" id="A0AAE3KT96"/>
<dbReference type="EMBL" id="RJUF01000005">
    <property type="protein sequence ID" value="MCP9762036.1"/>
    <property type="molecule type" value="Genomic_DNA"/>
</dbReference>
<organism evidence="1 2">
    <name type="scientific">Lacihabitans soyangensis</name>
    <dbReference type="NCBI Taxonomy" id="869394"/>
    <lineage>
        <taxon>Bacteria</taxon>
        <taxon>Pseudomonadati</taxon>
        <taxon>Bacteroidota</taxon>
        <taxon>Cytophagia</taxon>
        <taxon>Cytophagales</taxon>
        <taxon>Leadbetterellaceae</taxon>
        <taxon>Lacihabitans</taxon>
    </lineage>
</organism>
<protein>
    <recommendedName>
        <fullName evidence="3">Capsule assembly Wzi family protein</fullName>
    </recommendedName>
</protein>
<sequence>MFIRYQMIKNLLRIILLILCTFWCTGTLFAQKKQKAKYSVELGGFYSINNTIPFWLRSNQFGAFPNTDNTVLFRQNLESRKDTSKANFKTSYCFDMVLFVGSQAKIIIPEAFYRVDYKKFALTVGRRKQVHGLVDSTLSSGSITWSGNALPLPEIQLSVPEYTKVLFPFLSFKGHFSHAWFGNQTSVRGYYLHQKSLYGRIGRPNSKVKLYGGILHHAQWGGTPKYGIPDWDTRYVNGKFPTGWYVYRNILLPFTNPSKDSLVNPNTSPYDYENRYGNHLGQIDMGGELILKKLKMLFYKQIIFETGQTFSSLTNIDDGLYGISISSLKPESKINKVVFEFLQTTNQGLYRSGFLRLIGFQGKHYGRNQNFYFNHGQYFEGWSYNGLTIGSPFLIPNPDIRYENKDNGLIQLYANNNNIKAGYIGMSNKLNTILLESRMSFSRNYGTGNNPLKADQFSIATKAAIPAPKLKGIINVGVGIEQGDLIYDNYGAFVSFKKIW</sequence>
<accession>A0AAE3KT96</accession>
<comment type="caution">
    <text evidence="1">The sequence shown here is derived from an EMBL/GenBank/DDBJ whole genome shotgun (WGS) entry which is preliminary data.</text>
</comment>
<evidence type="ECO:0000313" key="1">
    <source>
        <dbReference type="EMBL" id="MCP9762036.1"/>
    </source>
</evidence>
<keyword evidence="2" id="KW-1185">Reference proteome</keyword>
<name>A0AAE3KT96_9BACT</name>
<evidence type="ECO:0008006" key="3">
    <source>
        <dbReference type="Google" id="ProtNLM"/>
    </source>
</evidence>
<evidence type="ECO:0000313" key="2">
    <source>
        <dbReference type="Proteomes" id="UP001204144"/>
    </source>
</evidence>
<dbReference type="Proteomes" id="UP001204144">
    <property type="component" value="Unassembled WGS sequence"/>
</dbReference>
<dbReference type="InterPro" id="IPR038636">
    <property type="entry name" value="Wzi_sf"/>
</dbReference>
<reference evidence="1 2" key="1">
    <citation type="submission" date="2018-11" db="EMBL/GenBank/DDBJ databases">
        <title>Novel bacteria species description.</title>
        <authorList>
            <person name="Han J.-H."/>
        </authorList>
    </citation>
    <scope>NUCLEOTIDE SEQUENCE [LARGE SCALE GENOMIC DNA]</scope>
    <source>
        <strain evidence="1 2">KCTC23259</strain>
    </source>
</reference>
<proteinExistence type="predicted"/>